<dbReference type="PIRSF" id="PIRSF004682">
    <property type="entry name" value="GmhB"/>
    <property type="match status" value="1"/>
</dbReference>
<organism evidence="11 12">
    <name type="scientific">Candidatus Anaerobiospirillum merdipullorum</name>
    <dbReference type="NCBI Taxonomy" id="2838450"/>
    <lineage>
        <taxon>Bacteria</taxon>
        <taxon>Pseudomonadati</taxon>
        <taxon>Pseudomonadota</taxon>
        <taxon>Gammaproteobacteria</taxon>
        <taxon>Aeromonadales</taxon>
        <taxon>Succinivibrionaceae</taxon>
        <taxon>Anaerobiospirillum</taxon>
    </lineage>
</organism>
<dbReference type="GO" id="GO:0046872">
    <property type="term" value="F:metal ion binding"/>
    <property type="evidence" value="ECO:0007669"/>
    <property type="project" value="UniProtKB-KW"/>
</dbReference>
<dbReference type="GO" id="GO:0005737">
    <property type="term" value="C:cytoplasm"/>
    <property type="evidence" value="ECO:0007669"/>
    <property type="project" value="UniProtKB-SubCell"/>
</dbReference>
<feature type="binding site" evidence="10">
    <location>
        <position position="133"/>
    </location>
    <ligand>
        <name>Mg(2+)</name>
        <dbReference type="ChEBI" id="CHEBI:18420"/>
    </ligand>
</feature>
<dbReference type="NCBIfam" id="TIGR01656">
    <property type="entry name" value="Histidinol-ppas"/>
    <property type="match status" value="1"/>
</dbReference>
<dbReference type="SUPFAM" id="SSF56784">
    <property type="entry name" value="HAD-like"/>
    <property type="match status" value="1"/>
</dbReference>
<comment type="cofactor">
    <cofactor evidence="10">
        <name>Mg(2+)</name>
        <dbReference type="ChEBI" id="CHEBI:18420"/>
    </cofactor>
</comment>
<dbReference type="InterPro" id="IPR036412">
    <property type="entry name" value="HAD-like_sf"/>
</dbReference>
<feature type="binding site" evidence="10">
    <location>
        <position position="89"/>
    </location>
    <ligand>
        <name>Zn(2+)</name>
        <dbReference type="ChEBI" id="CHEBI:29105"/>
    </ligand>
</feature>
<feature type="binding site" evidence="10">
    <location>
        <position position="91"/>
    </location>
    <ligand>
        <name>Zn(2+)</name>
        <dbReference type="ChEBI" id="CHEBI:29105"/>
    </ligand>
</feature>
<comment type="similarity">
    <text evidence="7">Belongs to the gmhB family.</text>
</comment>
<comment type="caution">
    <text evidence="11">The sequence shown here is derived from an EMBL/GenBank/DDBJ whole genome shotgun (WGS) entry which is preliminary data.</text>
</comment>
<dbReference type="CDD" id="cd07503">
    <property type="entry name" value="HAD_HisB-N"/>
    <property type="match status" value="1"/>
</dbReference>
<dbReference type="InterPro" id="IPR006549">
    <property type="entry name" value="HAD-SF_hydro_IIIA"/>
</dbReference>
<dbReference type="PANTHER" id="PTHR42891">
    <property type="entry name" value="D-GLYCERO-BETA-D-MANNO-HEPTOSE-1,7-BISPHOSPHATE 7-PHOSPHATASE"/>
    <property type="match status" value="1"/>
</dbReference>
<keyword evidence="5 7" id="KW-0119">Carbohydrate metabolism</keyword>
<keyword evidence="2 7" id="KW-0963">Cytoplasm</keyword>
<name>A0A9E2KP12_9GAMM</name>
<reference evidence="11" key="1">
    <citation type="journal article" date="2021" name="PeerJ">
        <title>Extensive microbial diversity within the chicken gut microbiome revealed by metagenomics and culture.</title>
        <authorList>
            <person name="Gilroy R."/>
            <person name="Ravi A."/>
            <person name="Getino M."/>
            <person name="Pursley I."/>
            <person name="Horton D.L."/>
            <person name="Alikhan N.F."/>
            <person name="Baker D."/>
            <person name="Gharbi K."/>
            <person name="Hall N."/>
            <person name="Watson M."/>
            <person name="Adriaenssens E.M."/>
            <person name="Foster-Nyarko E."/>
            <person name="Jarju S."/>
            <person name="Secka A."/>
            <person name="Antonio M."/>
            <person name="Oren A."/>
            <person name="Chaudhuri R.R."/>
            <person name="La Ragione R."/>
            <person name="Hildebrand F."/>
            <person name="Pallen M.J."/>
        </authorList>
    </citation>
    <scope>NUCLEOTIDE SEQUENCE</scope>
    <source>
        <strain evidence="11">687</strain>
    </source>
</reference>
<feature type="binding site" evidence="10">
    <location>
        <position position="8"/>
    </location>
    <ligand>
        <name>Mg(2+)</name>
        <dbReference type="ChEBI" id="CHEBI:18420"/>
    </ligand>
</feature>
<accession>A0A9E2KP12</accession>
<evidence type="ECO:0000313" key="11">
    <source>
        <dbReference type="EMBL" id="MBU3826799.1"/>
    </source>
</evidence>
<dbReference type="GO" id="GO:0005975">
    <property type="term" value="P:carbohydrate metabolic process"/>
    <property type="evidence" value="ECO:0007669"/>
    <property type="project" value="InterPro"/>
</dbReference>
<dbReference type="InterPro" id="IPR006543">
    <property type="entry name" value="Histidinol-phos"/>
</dbReference>
<sequence>MRRACFFDRDGVINVDYGYVGHVADFTLISGIARALARIRQAGYLLILTTNQSGIARGRYSVGDFLTLSGHMQRLLAQDNAQFDGIYYCPHHPQGQVSAFVKDCSGRKPGPGMLMQAAQDFNLDLSSCLMIGDHAGDVLAAQTAGLSRLYLVGAHLHSEAALCPQARCYRDVAALVQEEFK</sequence>
<keyword evidence="10" id="KW-0862">Zinc</keyword>
<feature type="active site" description="Proton donor" evidence="8">
    <location>
        <position position="10"/>
    </location>
</feature>
<dbReference type="Proteomes" id="UP000824150">
    <property type="component" value="Unassembled WGS sequence"/>
</dbReference>
<keyword evidence="3 10" id="KW-0479">Metal-binding</keyword>
<feature type="site" description="Stabilizes the phosphoryl group" evidence="9">
    <location>
        <position position="108"/>
    </location>
</feature>
<evidence type="ECO:0000256" key="9">
    <source>
        <dbReference type="PIRSR" id="PIRSR004682-3"/>
    </source>
</evidence>
<keyword evidence="10" id="KW-0460">Magnesium</keyword>
<evidence type="ECO:0000256" key="10">
    <source>
        <dbReference type="PIRSR" id="PIRSR004682-4"/>
    </source>
</evidence>
<dbReference type="InterPro" id="IPR023214">
    <property type="entry name" value="HAD_sf"/>
</dbReference>
<dbReference type="Gene3D" id="3.40.50.1000">
    <property type="entry name" value="HAD superfamily/HAD-like"/>
    <property type="match status" value="1"/>
</dbReference>
<dbReference type="EMBL" id="JAHLFG010000052">
    <property type="protein sequence ID" value="MBU3826799.1"/>
    <property type="molecule type" value="Genomic_DNA"/>
</dbReference>
<proteinExistence type="inferred from homology"/>
<evidence type="ECO:0000256" key="7">
    <source>
        <dbReference type="PIRNR" id="PIRNR004682"/>
    </source>
</evidence>
<feature type="site" description="Stabilizes the phosphoryl group" evidence="9">
    <location>
        <position position="50"/>
    </location>
</feature>
<dbReference type="GO" id="GO:0016791">
    <property type="term" value="F:phosphatase activity"/>
    <property type="evidence" value="ECO:0007669"/>
    <property type="project" value="InterPro"/>
</dbReference>
<protein>
    <recommendedName>
        <fullName evidence="6 7">D,D-heptose 1,7-bisphosphate phosphatase</fullName>
        <ecNumber evidence="7">3.1.3.-</ecNumber>
    </recommendedName>
</protein>
<evidence type="ECO:0000256" key="3">
    <source>
        <dbReference type="ARBA" id="ARBA00022723"/>
    </source>
</evidence>
<dbReference type="EC" id="3.1.3.-" evidence="7"/>
<dbReference type="InterPro" id="IPR004446">
    <property type="entry name" value="Heptose_bisP_phosphatase"/>
</dbReference>
<evidence type="ECO:0000256" key="4">
    <source>
        <dbReference type="ARBA" id="ARBA00022801"/>
    </source>
</evidence>
<gene>
    <name evidence="11" type="ORF">IAA31_04845</name>
</gene>
<dbReference type="NCBIfam" id="TIGR01662">
    <property type="entry name" value="HAD-SF-IIIA"/>
    <property type="match status" value="1"/>
</dbReference>
<dbReference type="PANTHER" id="PTHR42891:SF1">
    <property type="entry name" value="D-GLYCERO-BETA-D-MANNO-HEPTOSE-1,7-BISPHOSPHATE 7-PHOSPHATASE"/>
    <property type="match status" value="1"/>
</dbReference>
<evidence type="ECO:0000256" key="1">
    <source>
        <dbReference type="ARBA" id="ARBA00004496"/>
    </source>
</evidence>
<comment type="cofactor">
    <cofactor evidence="10">
        <name>Zn(2+)</name>
        <dbReference type="ChEBI" id="CHEBI:29105"/>
    </cofactor>
</comment>
<dbReference type="Pfam" id="PF13242">
    <property type="entry name" value="Hydrolase_like"/>
    <property type="match status" value="1"/>
</dbReference>
<feature type="binding site" evidence="10">
    <location>
        <position position="10"/>
    </location>
    <ligand>
        <name>Mg(2+)</name>
        <dbReference type="ChEBI" id="CHEBI:18420"/>
    </ligand>
</feature>
<evidence type="ECO:0000313" key="12">
    <source>
        <dbReference type="Proteomes" id="UP000824150"/>
    </source>
</evidence>
<feature type="binding site" evidence="10">
    <location>
        <position position="104"/>
    </location>
    <ligand>
        <name>Zn(2+)</name>
        <dbReference type="ChEBI" id="CHEBI:29105"/>
    </ligand>
</feature>
<evidence type="ECO:0000256" key="5">
    <source>
        <dbReference type="ARBA" id="ARBA00023277"/>
    </source>
</evidence>
<feature type="active site" description="Nucleophile" evidence="8">
    <location>
        <position position="8"/>
    </location>
</feature>
<feature type="site" description="Contributes to substrate recognition" evidence="9">
    <location>
        <position position="107"/>
    </location>
</feature>
<dbReference type="NCBIfam" id="TIGR00213">
    <property type="entry name" value="GmhB_yaeD"/>
    <property type="match status" value="1"/>
</dbReference>
<reference evidence="11" key="2">
    <citation type="submission" date="2021-04" db="EMBL/GenBank/DDBJ databases">
        <authorList>
            <person name="Gilroy R."/>
        </authorList>
    </citation>
    <scope>NUCLEOTIDE SEQUENCE</scope>
    <source>
        <strain evidence="11">687</strain>
    </source>
</reference>
<keyword evidence="4 7" id="KW-0378">Hydrolase</keyword>
<evidence type="ECO:0000256" key="8">
    <source>
        <dbReference type="PIRSR" id="PIRSR004682-1"/>
    </source>
</evidence>
<evidence type="ECO:0000256" key="2">
    <source>
        <dbReference type="ARBA" id="ARBA00022490"/>
    </source>
</evidence>
<dbReference type="AlphaFoldDB" id="A0A9E2KP12"/>
<evidence type="ECO:0000256" key="6">
    <source>
        <dbReference type="ARBA" id="ARBA00031828"/>
    </source>
</evidence>
<comment type="subcellular location">
    <subcellularLocation>
        <location evidence="1 7">Cytoplasm</location>
    </subcellularLocation>
</comment>